<evidence type="ECO:0000256" key="15">
    <source>
        <dbReference type="RuleBase" id="RU004016"/>
    </source>
</evidence>
<dbReference type="EMBL" id="JACHHQ010000001">
    <property type="protein sequence ID" value="MBB5198324.1"/>
    <property type="molecule type" value="Genomic_DNA"/>
</dbReference>
<dbReference type="Gene3D" id="3.40.710.10">
    <property type="entry name" value="DD-peptidase/beta-lactamase superfamily"/>
    <property type="match status" value="1"/>
</dbReference>
<dbReference type="GO" id="GO:0006508">
    <property type="term" value="P:proteolysis"/>
    <property type="evidence" value="ECO:0007669"/>
    <property type="project" value="UniProtKB-KW"/>
</dbReference>
<keyword evidence="9" id="KW-0133">Cell shape</keyword>
<dbReference type="InterPro" id="IPR012907">
    <property type="entry name" value="Peptidase_S11_C"/>
</dbReference>
<evidence type="ECO:0000256" key="14">
    <source>
        <dbReference type="PIRSR" id="PIRSR618044-2"/>
    </source>
</evidence>
<feature type="binding site" evidence="14">
    <location>
        <position position="221"/>
    </location>
    <ligand>
        <name>substrate</name>
    </ligand>
</feature>
<reference evidence="18 19" key="1">
    <citation type="submission" date="2020-08" db="EMBL/GenBank/DDBJ databases">
        <title>Genomic Encyclopedia of Type Strains, Phase IV (KMG-IV): sequencing the most valuable type-strain genomes for metagenomic binning, comparative biology and taxonomic classification.</title>
        <authorList>
            <person name="Goeker M."/>
        </authorList>
    </citation>
    <scope>NUCLEOTIDE SEQUENCE [LARGE SCALE GENOMIC DNA]</scope>
    <source>
        <strain evidence="18 19">DSM 23240</strain>
    </source>
</reference>
<feature type="signal peptide" evidence="16">
    <location>
        <begin position="1"/>
        <end position="20"/>
    </location>
</feature>
<dbReference type="SUPFAM" id="SSF56601">
    <property type="entry name" value="beta-lactamase/transpeptidase-like"/>
    <property type="match status" value="1"/>
</dbReference>
<comment type="catalytic activity">
    <reaction evidence="12">
        <text>Preferential cleavage: (Ac)2-L-Lys-D-Ala-|-D-Ala. Also transpeptidation of peptidyl-alanyl moieties that are N-acyl substituents of D-alanine.</text>
        <dbReference type="EC" id="3.4.16.4"/>
    </reaction>
</comment>
<dbReference type="SMART" id="SM00936">
    <property type="entry name" value="PBP5_C"/>
    <property type="match status" value="1"/>
</dbReference>
<comment type="function">
    <text evidence="1">Removes C-terminal D-alanyl residues from sugar-peptide cell wall precursors.</text>
</comment>
<evidence type="ECO:0000256" key="11">
    <source>
        <dbReference type="ARBA" id="ARBA00023316"/>
    </source>
</evidence>
<dbReference type="GO" id="GO:0008360">
    <property type="term" value="P:regulation of cell shape"/>
    <property type="evidence" value="ECO:0007669"/>
    <property type="project" value="UniProtKB-KW"/>
</dbReference>
<keyword evidence="19" id="KW-1185">Reference proteome</keyword>
<dbReference type="InterPro" id="IPR015956">
    <property type="entry name" value="Peniciliin-bd_prot_C_sf"/>
</dbReference>
<dbReference type="PANTHER" id="PTHR21581">
    <property type="entry name" value="D-ALANYL-D-ALANINE CARBOXYPEPTIDASE"/>
    <property type="match status" value="1"/>
</dbReference>
<dbReference type="PANTHER" id="PTHR21581:SF6">
    <property type="entry name" value="TRAFFICKING PROTEIN PARTICLE COMPLEX SUBUNIT 12"/>
    <property type="match status" value="1"/>
</dbReference>
<sequence>MKKISAIIVLNYFLLASAFAQTSSEPVLTARSWLLLDTNSDQILTAHDQDKRVEPASLVKLMTGYLACAAIAEKKISMLQMVNVSNRAWKVDHAGSRMFLEPDKPVSVQDLLYGLIVQSGNDAAVALAEAISGTEETFVAQMNSTAKIWGLKDTHFANSHGLPDPGNYSTARDLGNLATHVVQDYPECYKIYATKSFTYNKITQPNRNQLLSADGEIDGIKTGHTAASGYSLIASANRSNGSSGTRRLIAVVLGATSGSARAQESHKLLQWGYQNFDTVKLYGHDAALVTPKVWKGKQNEVKAGFNEDIYVTVRKGQSKKIKQTIAINNPLLAPIAEGSRIGQLKVLVGDTVILSVPIIALANVEQANLFSRLIDSGRLWVGATIDHFIKH</sequence>
<comment type="caution">
    <text evidence="18">The sequence shown here is derived from an EMBL/GenBank/DDBJ whole genome shotgun (WGS) entry which is preliminary data.</text>
</comment>
<evidence type="ECO:0000256" key="12">
    <source>
        <dbReference type="ARBA" id="ARBA00034000"/>
    </source>
</evidence>
<evidence type="ECO:0000256" key="8">
    <source>
        <dbReference type="ARBA" id="ARBA00022801"/>
    </source>
</evidence>
<evidence type="ECO:0000313" key="19">
    <source>
        <dbReference type="Proteomes" id="UP000571084"/>
    </source>
</evidence>
<feature type="active site" description="Proton acceptor" evidence="13">
    <location>
        <position position="60"/>
    </location>
</feature>
<dbReference type="Gene3D" id="2.60.410.10">
    <property type="entry name" value="D-Ala-D-Ala carboxypeptidase, C-terminal domain"/>
    <property type="match status" value="1"/>
</dbReference>
<keyword evidence="8 18" id="KW-0378">Hydrolase</keyword>
<dbReference type="RefSeq" id="WP_168052237.1">
    <property type="nucleotide sequence ID" value="NZ_JAAOZT010000002.1"/>
</dbReference>
<evidence type="ECO:0000256" key="9">
    <source>
        <dbReference type="ARBA" id="ARBA00022960"/>
    </source>
</evidence>
<keyword evidence="11" id="KW-0961">Cell wall biogenesis/degradation</keyword>
<gene>
    <name evidence="18" type="ORF">HNR39_000134</name>
</gene>
<proteinExistence type="inferred from homology"/>
<dbReference type="Proteomes" id="UP000571084">
    <property type="component" value="Unassembled WGS sequence"/>
</dbReference>
<comment type="similarity">
    <text evidence="3 15">Belongs to the peptidase S11 family.</text>
</comment>
<evidence type="ECO:0000313" key="18">
    <source>
        <dbReference type="EMBL" id="MBB5198324.1"/>
    </source>
</evidence>
<feature type="active site" evidence="13">
    <location>
        <position position="119"/>
    </location>
</feature>
<dbReference type="EC" id="3.4.16.4" evidence="4"/>
<evidence type="ECO:0000256" key="10">
    <source>
        <dbReference type="ARBA" id="ARBA00022984"/>
    </source>
</evidence>
<evidence type="ECO:0000256" key="6">
    <source>
        <dbReference type="ARBA" id="ARBA00022670"/>
    </source>
</evidence>
<comment type="pathway">
    <text evidence="2">Cell wall biogenesis; peptidoglycan biosynthesis.</text>
</comment>
<keyword evidence="6" id="KW-0645">Protease</keyword>
<keyword evidence="7 16" id="KW-0732">Signal</keyword>
<dbReference type="AlphaFoldDB" id="A0A840RNL4"/>
<dbReference type="Pfam" id="PF07943">
    <property type="entry name" value="PBP5_C"/>
    <property type="match status" value="1"/>
</dbReference>
<dbReference type="InterPro" id="IPR001967">
    <property type="entry name" value="Peptidase_S11_N"/>
</dbReference>
<evidence type="ECO:0000256" key="4">
    <source>
        <dbReference type="ARBA" id="ARBA00012448"/>
    </source>
</evidence>
<evidence type="ECO:0000259" key="17">
    <source>
        <dbReference type="SMART" id="SM00936"/>
    </source>
</evidence>
<feature type="domain" description="Peptidase S11 D-Ala-D-Ala carboxypeptidase A C-terminal" evidence="17">
    <location>
        <begin position="276"/>
        <end position="366"/>
    </location>
</feature>
<dbReference type="SUPFAM" id="SSF69189">
    <property type="entry name" value="Penicillin-binding protein associated domain"/>
    <property type="match status" value="1"/>
</dbReference>
<dbReference type="UniPathway" id="UPA00219"/>
<dbReference type="GO" id="GO:0071555">
    <property type="term" value="P:cell wall organization"/>
    <property type="evidence" value="ECO:0007669"/>
    <property type="project" value="UniProtKB-KW"/>
</dbReference>
<dbReference type="InterPro" id="IPR018044">
    <property type="entry name" value="Peptidase_S11"/>
</dbReference>
<feature type="chain" id="PRO_5032822532" description="serine-type D-Ala-D-Ala carboxypeptidase" evidence="16">
    <location>
        <begin position="21"/>
        <end position="391"/>
    </location>
</feature>
<keyword evidence="10" id="KW-0573">Peptidoglycan synthesis</keyword>
<name>A0A840RNL4_9BURK</name>
<accession>A0A840RNL4</accession>
<dbReference type="PRINTS" id="PR00725">
    <property type="entry name" value="DADACBPTASE1"/>
</dbReference>
<keyword evidence="5 18" id="KW-0121">Carboxypeptidase</keyword>
<dbReference type="GO" id="GO:0009252">
    <property type="term" value="P:peptidoglycan biosynthetic process"/>
    <property type="evidence" value="ECO:0007669"/>
    <property type="project" value="UniProtKB-UniPathway"/>
</dbReference>
<evidence type="ECO:0000256" key="5">
    <source>
        <dbReference type="ARBA" id="ARBA00022645"/>
    </source>
</evidence>
<evidence type="ECO:0000256" key="7">
    <source>
        <dbReference type="ARBA" id="ARBA00022729"/>
    </source>
</evidence>
<dbReference type="GO" id="GO:0009002">
    <property type="term" value="F:serine-type D-Ala-D-Ala carboxypeptidase activity"/>
    <property type="evidence" value="ECO:0007669"/>
    <property type="project" value="UniProtKB-EC"/>
</dbReference>
<evidence type="ECO:0000256" key="3">
    <source>
        <dbReference type="ARBA" id="ARBA00007164"/>
    </source>
</evidence>
<organism evidence="18 19">
    <name type="scientific">Glaciimonas immobilis</name>
    <dbReference type="NCBI Taxonomy" id="728004"/>
    <lineage>
        <taxon>Bacteria</taxon>
        <taxon>Pseudomonadati</taxon>
        <taxon>Pseudomonadota</taxon>
        <taxon>Betaproteobacteria</taxon>
        <taxon>Burkholderiales</taxon>
        <taxon>Oxalobacteraceae</taxon>
        <taxon>Glaciimonas</taxon>
    </lineage>
</organism>
<dbReference type="Pfam" id="PF00768">
    <property type="entry name" value="Peptidase_S11"/>
    <property type="match status" value="1"/>
</dbReference>
<dbReference type="InterPro" id="IPR037167">
    <property type="entry name" value="Peptidase_S11_C_sf"/>
</dbReference>
<evidence type="ECO:0000256" key="16">
    <source>
        <dbReference type="SAM" id="SignalP"/>
    </source>
</evidence>
<evidence type="ECO:0000256" key="1">
    <source>
        <dbReference type="ARBA" id="ARBA00003217"/>
    </source>
</evidence>
<feature type="active site" description="Acyl-ester intermediate" evidence="13">
    <location>
        <position position="57"/>
    </location>
</feature>
<evidence type="ECO:0000256" key="2">
    <source>
        <dbReference type="ARBA" id="ARBA00004752"/>
    </source>
</evidence>
<protein>
    <recommendedName>
        <fullName evidence="4">serine-type D-Ala-D-Ala carboxypeptidase</fullName>
        <ecNumber evidence="4">3.4.16.4</ecNumber>
    </recommendedName>
</protein>
<dbReference type="InterPro" id="IPR012338">
    <property type="entry name" value="Beta-lactam/transpept-like"/>
</dbReference>
<evidence type="ECO:0000256" key="13">
    <source>
        <dbReference type="PIRSR" id="PIRSR618044-1"/>
    </source>
</evidence>